<sequence>MPNYEFEHSVVGPASVEAVWALWSDVDRWVEWDEGLESVTLSGPFAEGSSGTMVVKGQGSISFVLTSVEAGAGFVDETSVPGAVLRFSHRVERVSEGVRVTHSVVIEGPKAEFLGPLVTADLPDAVEALVKLAC</sequence>
<evidence type="ECO:0000313" key="2">
    <source>
        <dbReference type="Proteomes" id="UP000033393"/>
    </source>
</evidence>
<comment type="caution">
    <text evidence="1">The sequence shown here is derived from an EMBL/GenBank/DDBJ whole genome shotgun (WGS) entry which is preliminary data.</text>
</comment>
<dbReference type="RefSeq" id="WP_045311938.1">
    <property type="nucleotide sequence ID" value="NZ_JYJG01000084.1"/>
</dbReference>
<accession>A0A0F0H549</accession>
<dbReference type="Proteomes" id="UP000033393">
    <property type="component" value="Unassembled WGS sequence"/>
</dbReference>
<gene>
    <name evidence="1" type="ORF">UK23_14135</name>
</gene>
<organism evidence="1 2">
    <name type="scientific">Lentzea aerocolonigenes</name>
    <name type="common">Lechevalieria aerocolonigenes</name>
    <name type="synonym">Saccharothrix aerocolonigenes</name>
    <dbReference type="NCBI Taxonomy" id="68170"/>
    <lineage>
        <taxon>Bacteria</taxon>
        <taxon>Bacillati</taxon>
        <taxon>Actinomycetota</taxon>
        <taxon>Actinomycetes</taxon>
        <taxon>Pseudonocardiales</taxon>
        <taxon>Pseudonocardiaceae</taxon>
        <taxon>Lentzea</taxon>
    </lineage>
</organism>
<proteinExistence type="predicted"/>
<dbReference type="SUPFAM" id="SSF55961">
    <property type="entry name" value="Bet v1-like"/>
    <property type="match status" value="1"/>
</dbReference>
<dbReference type="STRING" id="68170.GCA_000974445_04467"/>
<protein>
    <recommendedName>
        <fullName evidence="3">Polyketide cyclase</fullName>
    </recommendedName>
</protein>
<reference evidence="1 2" key="1">
    <citation type="submission" date="2015-02" db="EMBL/GenBank/DDBJ databases">
        <authorList>
            <person name="Ju K.-S."/>
            <person name="Doroghazi J.R."/>
            <person name="Metcalf W."/>
        </authorList>
    </citation>
    <scope>NUCLEOTIDE SEQUENCE [LARGE SCALE GENOMIC DNA]</scope>
    <source>
        <strain evidence="1 2">NRRL B-16140</strain>
    </source>
</reference>
<dbReference type="PATRIC" id="fig|68170.10.peg.2778"/>
<dbReference type="OrthoDB" id="9810827at2"/>
<dbReference type="EMBL" id="JYJG01000084">
    <property type="protein sequence ID" value="KJK49422.1"/>
    <property type="molecule type" value="Genomic_DNA"/>
</dbReference>
<dbReference type="Gene3D" id="3.30.530.20">
    <property type="match status" value="1"/>
</dbReference>
<dbReference type="InterPro" id="IPR019587">
    <property type="entry name" value="Polyketide_cyclase/dehydratase"/>
</dbReference>
<keyword evidence="2" id="KW-1185">Reference proteome</keyword>
<dbReference type="Pfam" id="PF10604">
    <property type="entry name" value="Polyketide_cyc2"/>
    <property type="match status" value="1"/>
</dbReference>
<dbReference type="AlphaFoldDB" id="A0A0F0H549"/>
<evidence type="ECO:0000313" key="1">
    <source>
        <dbReference type="EMBL" id="KJK49422.1"/>
    </source>
</evidence>
<evidence type="ECO:0008006" key="3">
    <source>
        <dbReference type="Google" id="ProtNLM"/>
    </source>
</evidence>
<dbReference type="InterPro" id="IPR023393">
    <property type="entry name" value="START-like_dom_sf"/>
</dbReference>
<name>A0A0F0H549_LENAE</name>